<dbReference type="PANTHER" id="PTHR43095">
    <property type="entry name" value="SUGAR KINASE"/>
    <property type="match status" value="1"/>
</dbReference>
<dbReference type="PANTHER" id="PTHR43095:SF2">
    <property type="entry name" value="GLUCONOKINASE"/>
    <property type="match status" value="1"/>
</dbReference>
<protein>
    <submittedName>
        <fullName evidence="6">Gluconokinase</fullName>
        <ecNumber evidence="6">2.7.1.12</ecNumber>
    </submittedName>
</protein>
<dbReference type="EC" id="2.7.1.12" evidence="6"/>
<dbReference type="GO" id="GO:0005975">
    <property type="term" value="P:carbohydrate metabolic process"/>
    <property type="evidence" value="ECO:0007669"/>
    <property type="project" value="InterPro"/>
</dbReference>
<dbReference type="InterPro" id="IPR050406">
    <property type="entry name" value="FGGY_Carb_Kinase"/>
</dbReference>
<proteinExistence type="inferred from homology"/>
<dbReference type="InterPro" id="IPR018484">
    <property type="entry name" value="FGGY_N"/>
</dbReference>
<dbReference type="Gene3D" id="3.30.420.40">
    <property type="match status" value="2"/>
</dbReference>
<feature type="domain" description="Carbohydrate kinase FGGY N-terminal" evidence="4">
    <location>
        <begin position="14"/>
        <end position="259"/>
    </location>
</feature>
<dbReference type="PIRSF" id="PIRSF000538">
    <property type="entry name" value="GlpK"/>
    <property type="match status" value="1"/>
</dbReference>
<dbReference type="GO" id="GO:0046316">
    <property type="term" value="F:gluconokinase activity"/>
    <property type="evidence" value="ECO:0007669"/>
    <property type="project" value="UniProtKB-EC"/>
</dbReference>
<keyword evidence="3 6" id="KW-0418">Kinase</keyword>
<dbReference type="InterPro" id="IPR000577">
    <property type="entry name" value="Carb_kinase_FGGY"/>
</dbReference>
<dbReference type="Pfam" id="PF00370">
    <property type="entry name" value="FGGY_N"/>
    <property type="match status" value="1"/>
</dbReference>
<dbReference type="EMBL" id="CADCWH010000187">
    <property type="protein sequence ID" value="CAA9554484.1"/>
    <property type="molecule type" value="Genomic_DNA"/>
</dbReference>
<dbReference type="SUPFAM" id="SSF53067">
    <property type="entry name" value="Actin-like ATPase domain"/>
    <property type="match status" value="2"/>
</dbReference>
<keyword evidence="2 6" id="KW-0808">Transferase</keyword>
<evidence type="ECO:0000259" key="5">
    <source>
        <dbReference type="Pfam" id="PF02782"/>
    </source>
</evidence>
<evidence type="ECO:0000256" key="1">
    <source>
        <dbReference type="ARBA" id="ARBA00009156"/>
    </source>
</evidence>
<name>A0A6J4ULV6_9BACT</name>
<dbReference type="CDD" id="cd07770">
    <property type="entry name" value="ASKHA_NBD_FGGY_GntK"/>
    <property type="match status" value="1"/>
</dbReference>
<dbReference type="AlphaFoldDB" id="A0A6J4ULV6"/>
<feature type="domain" description="Carbohydrate kinase FGGY C-terminal" evidence="5">
    <location>
        <begin position="269"/>
        <end position="456"/>
    </location>
</feature>
<accession>A0A6J4ULV6</accession>
<reference evidence="6" key="1">
    <citation type="submission" date="2020-02" db="EMBL/GenBank/DDBJ databases">
        <authorList>
            <person name="Meier V. D."/>
        </authorList>
    </citation>
    <scope>NUCLEOTIDE SEQUENCE</scope>
    <source>
        <strain evidence="6">AVDCRST_MAG70</strain>
    </source>
</reference>
<dbReference type="InterPro" id="IPR018485">
    <property type="entry name" value="FGGY_C"/>
</dbReference>
<organism evidence="6">
    <name type="scientific">uncultured Thermomicrobiales bacterium</name>
    <dbReference type="NCBI Taxonomy" id="1645740"/>
    <lineage>
        <taxon>Bacteria</taxon>
        <taxon>Pseudomonadati</taxon>
        <taxon>Thermomicrobiota</taxon>
        <taxon>Thermomicrobia</taxon>
        <taxon>Thermomicrobiales</taxon>
        <taxon>environmental samples</taxon>
    </lineage>
</organism>
<evidence type="ECO:0000313" key="6">
    <source>
        <dbReference type="EMBL" id="CAA9554484.1"/>
    </source>
</evidence>
<dbReference type="Pfam" id="PF02782">
    <property type="entry name" value="FGGY_C"/>
    <property type="match status" value="1"/>
</dbReference>
<gene>
    <name evidence="6" type="ORF">AVDCRST_MAG70-1184</name>
</gene>
<evidence type="ECO:0000259" key="4">
    <source>
        <dbReference type="Pfam" id="PF00370"/>
    </source>
</evidence>
<dbReference type="InterPro" id="IPR043129">
    <property type="entry name" value="ATPase_NBD"/>
</dbReference>
<evidence type="ECO:0000256" key="3">
    <source>
        <dbReference type="ARBA" id="ARBA00022777"/>
    </source>
</evidence>
<sequence length="514" mass="54512">MSTVSLDGAEAPLVLALDLGTSSFRTLVFDARARAIEGSEEQLQHEPDATGDGGLEADPAALFDLLTRCLDGTMARVGERATDLGAVAASCFWHSLMGVDGQGQATTPLYLWADTRSGPWVHILAKETDPVDLHARTGCLLHSSYWPTKLLWLRDTDPVAFAASARFVSFAEYVAGRLQDDPRVSLSMASGTGLLAVHERVWDRPILDALDIGEDRLPEIMGPGEPHAPLGRAWADRWPALAGIPWFPADGDGACANVGSGAVHPGRVALTMGTSGAVRVVLGAGDGPLAVPSGLWTYRLDDRHYVAGGALSNGGNLLAWLVETLDVQWDDETMRAAAAIPPDGHGLTILPFLAGERAPGWNDATTGVIAGMRLATRPEDILRAGMEAVAYRFARVYRAVRSLASPDHEIVTNGGAILRSPLWLQIMADVLGHDLRTLPPDTEASGRGATILALVTIGHLPGPGAAPDPSEGEPVTHWDPEAHGRYARAIARQGHLDALLFPEGTTWQAAYPAG</sequence>
<evidence type="ECO:0000256" key="2">
    <source>
        <dbReference type="ARBA" id="ARBA00022679"/>
    </source>
</evidence>
<comment type="similarity">
    <text evidence="1">Belongs to the FGGY kinase family.</text>
</comment>